<dbReference type="InterPro" id="IPR011989">
    <property type="entry name" value="ARM-like"/>
</dbReference>
<organism evidence="2 3">
    <name type="scientific">Candidatus Methylomirabilis lanthanidiphila</name>
    <dbReference type="NCBI Taxonomy" id="2211376"/>
    <lineage>
        <taxon>Bacteria</taxon>
        <taxon>Candidatus Methylomirabilota</taxon>
        <taxon>Candidatus Methylomirabilia</taxon>
        <taxon>Candidatus Methylomirabilales</taxon>
        <taxon>Candidatus Methylomirabilaceae</taxon>
        <taxon>Candidatus Methylomirabilis</taxon>
    </lineage>
</organism>
<keyword evidence="3" id="KW-1185">Reference proteome</keyword>
<dbReference type="AlphaFoldDB" id="A0A564ZM62"/>
<accession>A0A564ZM62</accession>
<reference evidence="2 3" key="1">
    <citation type="submission" date="2019-07" db="EMBL/GenBank/DDBJ databases">
        <authorList>
            <person name="Cremers G."/>
        </authorList>
    </citation>
    <scope>NUCLEOTIDE SEQUENCE [LARGE SCALE GENOMIC DNA]</scope>
</reference>
<name>A0A564ZM62_9BACT</name>
<dbReference type="GO" id="GO:0016491">
    <property type="term" value="F:oxidoreductase activity"/>
    <property type="evidence" value="ECO:0007669"/>
    <property type="project" value="TreeGrafter"/>
</dbReference>
<protein>
    <submittedName>
        <fullName evidence="2">Putative lyase</fullName>
    </submittedName>
</protein>
<dbReference type="PANTHER" id="PTHR12697">
    <property type="entry name" value="PBS LYASE HEAT-LIKE PROTEIN"/>
    <property type="match status" value="1"/>
</dbReference>
<dbReference type="InterPro" id="IPR016024">
    <property type="entry name" value="ARM-type_fold"/>
</dbReference>
<dbReference type="Proteomes" id="UP000334340">
    <property type="component" value="Unassembled WGS sequence"/>
</dbReference>
<keyword evidence="2" id="KW-0456">Lyase</keyword>
<keyword evidence="1" id="KW-1133">Transmembrane helix</keyword>
<dbReference type="SUPFAM" id="SSF48371">
    <property type="entry name" value="ARM repeat"/>
    <property type="match status" value="1"/>
</dbReference>
<keyword evidence="1" id="KW-0812">Transmembrane</keyword>
<gene>
    <name evidence="2" type="ORF">MELA_02822</name>
</gene>
<dbReference type="Pfam" id="PF13646">
    <property type="entry name" value="HEAT_2"/>
    <property type="match status" value="2"/>
</dbReference>
<dbReference type="Pfam" id="PF03130">
    <property type="entry name" value="HEAT_PBS"/>
    <property type="match status" value="1"/>
</dbReference>
<dbReference type="InterPro" id="IPR004155">
    <property type="entry name" value="PBS_lyase_HEAT"/>
</dbReference>
<evidence type="ECO:0000313" key="3">
    <source>
        <dbReference type="Proteomes" id="UP000334340"/>
    </source>
</evidence>
<keyword evidence="1" id="KW-0472">Membrane</keyword>
<evidence type="ECO:0000313" key="2">
    <source>
        <dbReference type="EMBL" id="VUZ86419.1"/>
    </source>
</evidence>
<dbReference type="EMBL" id="CABIKM010000055">
    <property type="protein sequence ID" value="VUZ86419.1"/>
    <property type="molecule type" value="Genomic_DNA"/>
</dbReference>
<sequence length="455" mass="48648">MTVPHFMCRFTWVKISWGKSACWLISALSVAAIFALFLAVPSYYRVQAPVALIGTVKPSVPPLYSDSENRSFATGAEHTPAAIVSALIQGKSVRDASAESVSGLAAILLDPSKPLKVRRQAAWSLGKTGSTDAIAALRQALMAAPPSLKSTIAEALGHSRHPQARSLLLSLLQDDDETVVRGAVRGLAVTADRETVTILSAIIGDQRHSHAVRTEAALALGEVGTPEAYESLITLGGNEQDRDIAEAVLSGLGRQSFDQTEDFFRAYLGSTRVDSEMRILALESLGQATGDAAPFLATFLTSKDADVRAAAAWSIANLEEPADVAQALVDRLRIETQPEVRARMYQALENQEHIDSTILFPLIVSDGDTAARLAGMMLLATQVAFGEGDPALAKQFDEVMTPQLAELSINGQNFQIRLGSVIALRQARTAQSLQALDAIAIRSREAQIAQAAQLK</sequence>
<proteinExistence type="predicted"/>
<dbReference type="PANTHER" id="PTHR12697:SF5">
    <property type="entry name" value="DEOXYHYPUSINE HYDROXYLASE"/>
    <property type="match status" value="1"/>
</dbReference>
<feature type="transmembrane region" description="Helical" evidence="1">
    <location>
        <begin position="21"/>
        <end position="44"/>
    </location>
</feature>
<dbReference type="GO" id="GO:0016829">
    <property type="term" value="F:lyase activity"/>
    <property type="evidence" value="ECO:0007669"/>
    <property type="project" value="UniProtKB-KW"/>
</dbReference>
<dbReference type="Gene3D" id="1.25.10.10">
    <property type="entry name" value="Leucine-rich Repeat Variant"/>
    <property type="match status" value="2"/>
</dbReference>
<dbReference type="SMART" id="SM00567">
    <property type="entry name" value="EZ_HEAT"/>
    <property type="match status" value="5"/>
</dbReference>
<evidence type="ECO:0000256" key="1">
    <source>
        <dbReference type="SAM" id="Phobius"/>
    </source>
</evidence>